<evidence type="ECO:0000256" key="5">
    <source>
        <dbReference type="ARBA" id="ARBA00034808"/>
    </source>
</evidence>
<keyword evidence="2" id="KW-0238">DNA-binding</keyword>
<dbReference type="Proteomes" id="UP001498421">
    <property type="component" value="Unassembled WGS sequence"/>
</dbReference>
<dbReference type="InterPro" id="IPR011545">
    <property type="entry name" value="DEAD/DEAH_box_helicase_dom"/>
</dbReference>
<dbReference type="InterPro" id="IPR027417">
    <property type="entry name" value="P-loop_NTPase"/>
</dbReference>
<gene>
    <name evidence="7" type="ORF">QQZ08_010770</name>
</gene>
<feature type="domain" description="DEAD/DEAH-box helicase" evidence="6">
    <location>
        <begin position="30"/>
        <end position="191"/>
    </location>
</feature>
<comment type="similarity">
    <text evidence="1">Belongs to the helicase family. RecQ subfamily.</text>
</comment>
<evidence type="ECO:0000259" key="6">
    <source>
        <dbReference type="Pfam" id="PF00270"/>
    </source>
</evidence>
<evidence type="ECO:0000313" key="8">
    <source>
        <dbReference type="Proteomes" id="UP001498421"/>
    </source>
</evidence>
<evidence type="ECO:0000256" key="1">
    <source>
        <dbReference type="ARBA" id="ARBA00005446"/>
    </source>
</evidence>
<sequence length="194" mass="21970">MVLHPHQKQALTSLYVDAADLTERSTGALRHTILAKKMGTGKTKTYLASKKAGEEVWFRPSLTMTSVNSIYQTYKEVKDNFPSFAMITGRVLVLTTYPTWSSRTMTVVVLPLRALAEDACRRLARYDIDAIVWSDDRPPLARSSVILIRPESLTAQAWLAYAAILKQKRVVDLVVIDEAHMVLDRRNNFRPSFD</sequence>
<accession>A0ABR1HER5</accession>
<name>A0ABR1HER5_9HYPO</name>
<evidence type="ECO:0000256" key="4">
    <source>
        <dbReference type="ARBA" id="ARBA00034617"/>
    </source>
</evidence>
<reference evidence="7 8" key="1">
    <citation type="journal article" date="2025" name="Microbiol. Resour. Announc.">
        <title>Draft genome sequences for Neonectria magnoliae and Neonectria punicea, canker pathogens of Liriodendron tulipifera and Acer saccharum in West Virginia.</title>
        <authorList>
            <person name="Petronek H.M."/>
            <person name="Kasson M.T."/>
            <person name="Metheny A.M."/>
            <person name="Stauder C.M."/>
            <person name="Lovett B."/>
            <person name="Lynch S.C."/>
            <person name="Garnas J.R."/>
            <person name="Kasson L.R."/>
            <person name="Stajich J.E."/>
        </authorList>
    </citation>
    <scope>NUCLEOTIDE SEQUENCE [LARGE SCALE GENOMIC DNA]</scope>
    <source>
        <strain evidence="7 8">NRRL 64651</strain>
    </source>
</reference>
<dbReference type="EMBL" id="JAZAVK010000146">
    <property type="protein sequence ID" value="KAK7419683.1"/>
    <property type="molecule type" value="Genomic_DNA"/>
</dbReference>
<keyword evidence="3" id="KW-0413">Isomerase</keyword>
<dbReference type="PANTHER" id="PTHR13710:SF105">
    <property type="entry name" value="ATP-DEPENDENT DNA HELICASE Q1"/>
    <property type="match status" value="1"/>
</dbReference>
<dbReference type="PANTHER" id="PTHR13710">
    <property type="entry name" value="DNA HELICASE RECQ FAMILY MEMBER"/>
    <property type="match status" value="1"/>
</dbReference>
<comment type="catalytic activity">
    <reaction evidence="4">
        <text>Couples ATP hydrolysis with the unwinding of duplex DNA by translocating in the 3'-5' direction.</text>
        <dbReference type="EC" id="5.6.2.4"/>
    </reaction>
</comment>
<keyword evidence="8" id="KW-1185">Reference proteome</keyword>
<evidence type="ECO:0000256" key="3">
    <source>
        <dbReference type="ARBA" id="ARBA00023235"/>
    </source>
</evidence>
<evidence type="ECO:0000313" key="7">
    <source>
        <dbReference type="EMBL" id="KAK7419683.1"/>
    </source>
</evidence>
<dbReference type="Pfam" id="PF00270">
    <property type="entry name" value="DEAD"/>
    <property type="match status" value="1"/>
</dbReference>
<dbReference type="SUPFAM" id="SSF52540">
    <property type="entry name" value="P-loop containing nucleoside triphosphate hydrolases"/>
    <property type="match status" value="1"/>
</dbReference>
<protein>
    <recommendedName>
        <fullName evidence="5">DNA 3'-5' helicase</fullName>
        <ecNumber evidence="5">5.6.2.4</ecNumber>
    </recommendedName>
</protein>
<comment type="caution">
    <text evidence="7">The sequence shown here is derived from an EMBL/GenBank/DDBJ whole genome shotgun (WGS) entry which is preliminary data.</text>
</comment>
<dbReference type="EC" id="5.6.2.4" evidence="5"/>
<organism evidence="7 8">
    <name type="scientific">Neonectria magnoliae</name>
    <dbReference type="NCBI Taxonomy" id="2732573"/>
    <lineage>
        <taxon>Eukaryota</taxon>
        <taxon>Fungi</taxon>
        <taxon>Dikarya</taxon>
        <taxon>Ascomycota</taxon>
        <taxon>Pezizomycotina</taxon>
        <taxon>Sordariomycetes</taxon>
        <taxon>Hypocreomycetidae</taxon>
        <taxon>Hypocreales</taxon>
        <taxon>Nectriaceae</taxon>
        <taxon>Neonectria</taxon>
    </lineage>
</organism>
<dbReference type="Gene3D" id="3.40.50.300">
    <property type="entry name" value="P-loop containing nucleotide triphosphate hydrolases"/>
    <property type="match status" value="1"/>
</dbReference>
<evidence type="ECO:0000256" key="2">
    <source>
        <dbReference type="ARBA" id="ARBA00023125"/>
    </source>
</evidence>
<proteinExistence type="inferred from homology"/>